<dbReference type="EMBL" id="VORW01000034">
    <property type="protein sequence ID" value="TXE02131.1"/>
    <property type="molecule type" value="Genomic_DNA"/>
</dbReference>
<dbReference type="AlphaFoldDB" id="A0A5C7A7T0"/>
<evidence type="ECO:0000256" key="1">
    <source>
        <dbReference type="ARBA" id="ARBA00004651"/>
    </source>
</evidence>
<evidence type="ECO:0000313" key="9">
    <source>
        <dbReference type="Proteomes" id="UP000321935"/>
    </source>
</evidence>
<feature type="transmembrane region" description="Helical" evidence="7">
    <location>
        <begin position="353"/>
        <end position="375"/>
    </location>
</feature>
<dbReference type="CDD" id="cd13127">
    <property type="entry name" value="MATE_tuaB_like"/>
    <property type="match status" value="1"/>
</dbReference>
<dbReference type="PANTHER" id="PTHR30250:SF10">
    <property type="entry name" value="LIPOPOLYSACCHARIDE BIOSYNTHESIS PROTEIN WZXC"/>
    <property type="match status" value="1"/>
</dbReference>
<reference evidence="8 9" key="1">
    <citation type="submission" date="2019-08" db="EMBL/GenBank/DDBJ databases">
        <title>Genomes sequence of Algoriphagus aquimarinus ACAM450.</title>
        <authorList>
            <person name="Bowman J.P."/>
        </authorList>
    </citation>
    <scope>NUCLEOTIDE SEQUENCE [LARGE SCALE GENOMIC DNA]</scope>
    <source>
        <strain evidence="8 9">ACAM 450</strain>
    </source>
</reference>
<dbReference type="GO" id="GO:0005886">
    <property type="term" value="C:plasma membrane"/>
    <property type="evidence" value="ECO:0007669"/>
    <property type="project" value="UniProtKB-SubCell"/>
</dbReference>
<feature type="transmembrane region" description="Helical" evidence="7">
    <location>
        <begin position="381"/>
        <end position="401"/>
    </location>
</feature>
<dbReference type="PANTHER" id="PTHR30250">
    <property type="entry name" value="PST FAMILY PREDICTED COLANIC ACID TRANSPORTER"/>
    <property type="match status" value="1"/>
</dbReference>
<feature type="transmembrane region" description="Helical" evidence="7">
    <location>
        <begin position="117"/>
        <end position="136"/>
    </location>
</feature>
<accession>A0A5C7A7T0</accession>
<feature type="transmembrane region" description="Helical" evidence="7">
    <location>
        <begin position="12"/>
        <end position="35"/>
    </location>
</feature>
<feature type="transmembrane region" description="Helical" evidence="7">
    <location>
        <begin position="441"/>
        <end position="462"/>
    </location>
</feature>
<feature type="transmembrane region" description="Helical" evidence="7">
    <location>
        <begin position="41"/>
        <end position="67"/>
    </location>
</feature>
<evidence type="ECO:0000256" key="6">
    <source>
        <dbReference type="ARBA" id="ARBA00023136"/>
    </source>
</evidence>
<organism evidence="8 9">
    <name type="scientific">Algoriphagus aquimarinus</name>
    <dbReference type="NCBI Taxonomy" id="237018"/>
    <lineage>
        <taxon>Bacteria</taxon>
        <taxon>Pseudomonadati</taxon>
        <taxon>Bacteroidota</taxon>
        <taxon>Cytophagia</taxon>
        <taxon>Cytophagales</taxon>
        <taxon>Cyclobacteriaceae</taxon>
        <taxon>Algoriphagus</taxon>
    </lineage>
</organism>
<feature type="transmembrane region" description="Helical" evidence="7">
    <location>
        <begin position="143"/>
        <end position="164"/>
    </location>
</feature>
<feature type="transmembrane region" description="Helical" evidence="7">
    <location>
        <begin position="79"/>
        <end position="105"/>
    </location>
</feature>
<evidence type="ECO:0000256" key="2">
    <source>
        <dbReference type="ARBA" id="ARBA00007430"/>
    </source>
</evidence>
<feature type="transmembrane region" description="Helical" evidence="7">
    <location>
        <begin position="287"/>
        <end position="306"/>
    </location>
</feature>
<keyword evidence="5 7" id="KW-1133">Transmembrane helix</keyword>
<dbReference type="InterPro" id="IPR050833">
    <property type="entry name" value="Poly_Biosynth_Transport"/>
</dbReference>
<dbReference type="Proteomes" id="UP000321935">
    <property type="component" value="Unassembled WGS sequence"/>
</dbReference>
<dbReference type="Pfam" id="PF13440">
    <property type="entry name" value="Polysacc_synt_3"/>
    <property type="match status" value="1"/>
</dbReference>
<feature type="transmembrane region" description="Helical" evidence="7">
    <location>
        <begin position="318"/>
        <end position="341"/>
    </location>
</feature>
<evidence type="ECO:0000256" key="7">
    <source>
        <dbReference type="SAM" id="Phobius"/>
    </source>
</evidence>
<evidence type="ECO:0000256" key="3">
    <source>
        <dbReference type="ARBA" id="ARBA00022475"/>
    </source>
</evidence>
<comment type="caution">
    <text evidence="8">The sequence shown here is derived from an EMBL/GenBank/DDBJ whole genome shotgun (WGS) entry which is preliminary data.</text>
</comment>
<keyword evidence="3" id="KW-1003">Cell membrane</keyword>
<sequence length="477" mass="53534">MTIRKNILSGVLYTGITRYSGIVISIIIGAILARLLSPAEFGVVALVTVFISFFNILSNVGIGPAVIQNKELTEKDVQSIFLFSILLGFVLAFVFFFSSTVLASFYNNEELIPLTRLLSLTVLFTAFGIVPNALLLKKLKFKQVGVATIIVQLFSGVFAVFFAYKGFSYYALVYKSIFDGFFTFLLFYWLSPIRLKFNLQKSAIKKIMRFSTFQFFFNFINYFSRNTDNLLIGKFISPTALGYYDKSYQLMMMPVQNLTHVITPVLHPVLSAFQSDKNKIYNAYLKVVKLLATIGFPLSVFLYFSAHEIIFVLYGSQWVQSVPVFKILALTVGIQMVLSSSGSIFQAVNRTDLMFYSGSLGAIFMVSGICYGIFVGKNLEAVGYGLIGAFVINFFQAFYMLIRIALDSSFLKFLKIFGFPLVISAGVGVGLWLLSNFNFENYYLLLLAKIAITAIIFLLFNFSNVNNRKILLKGLGK</sequence>
<protein>
    <submittedName>
        <fullName evidence="8">Lipopolysaccharide biosynthesis protein</fullName>
    </submittedName>
</protein>
<keyword evidence="6 7" id="KW-0472">Membrane</keyword>
<feature type="transmembrane region" description="Helical" evidence="7">
    <location>
        <begin position="170"/>
        <end position="190"/>
    </location>
</feature>
<name>A0A5C7A7T0_9BACT</name>
<evidence type="ECO:0000256" key="4">
    <source>
        <dbReference type="ARBA" id="ARBA00022692"/>
    </source>
</evidence>
<comment type="similarity">
    <text evidence="2">Belongs to the polysaccharide synthase family.</text>
</comment>
<keyword evidence="4 7" id="KW-0812">Transmembrane</keyword>
<feature type="transmembrane region" description="Helical" evidence="7">
    <location>
        <begin position="413"/>
        <end position="435"/>
    </location>
</feature>
<evidence type="ECO:0000313" key="8">
    <source>
        <dbReference type="EMBL" id="TXE02131.1"/>
    </source>
</evidence>
<evidence type="ECO:0000256" key="5">
    <source>
        <dbReference type="ARBA" id="ARBA00022989"/>
    </source>
</evidence>
<comment type="subcellular location">
    <subcellularLocation>
        <location evidence="1">Cell membrane</location>
        <topology evidence="1">Multi-pass membrane protein</topology>
    </subcellularLocation>
</comment>
<proteinExistence type="inferred from homology"/>
<dbReference type="RefSeq" id="WP_146921392.1">
    <property type="nucleotide sequence ID" value="NZ_VORW01000034.1"/>
</dbReference>
<gene>
    <name evidence="8" type="ORF">ESV85_21710</name>
</gene>
<dbReference type="OrthoDB" id="9770347at2"/>